<dbReference type="PANTHER" id="PTHR42886:SF87">
    <property type="entry name" value="AB HYDROLASE-1 DOMAIN-CONTAINING PROTEIN"/>
    <property type="match status" value="1"/>
</dbReference>
<keyword evidence="1" id="KW-0732">Signal</keyword>
<feature type="domain" description="AB hydrolase-1" evidence="2">
    <location>
        <begin position="101"/>
        <end position="255"/>
    </location>
</feature>
<organism evidence="3 4">
    <name type="scientific">Periconia macrospinosa</name>
    <dbReference type="NCBI Taxonomy" id="97972"/>
    <lineage>
        <taxon>Eukaryota</taxon>
        <taxon>Fungi</taxon>
        <taxon>Dikarya</taxon>
        <taxon>Ascomycota</taxon>
        <taxon>Pezizomycotina</taxon>
        <taxon>Dothideomycetes</taxon>
        <taxon>Pleosporomycetidae</taxon>
        <taxon>Pleosporales</taxon>
        <taxon>Massarineae</taxon>
        <taxon>Periconiaceae</taxon>
        <taxon>Periconia</taxon>
    </lineage>
</organism>
<evidence type="ECO:0000256" key="1">
    <source>
        <dbReference type="SAM" id="SignalP"/>
    </source>
</evidence>
<dbReference type="PANTHER" id="PTHR42886">
    <property type="entry name" value="RE40534P-RELATED"/>
    <property type="match status" value="1"/>
</dbReference>
<name>A0A2V1D688_9PLEO</name>
<feature type="chain" id="PRO_5016095773" description="AB hydrolase-1 domain-containing protein" evidence="1">
    <location>
        <begin position="18"/>
        <end position="454"/>
    </location>
</feature>
<protein>
    <recommendedName>
        <fullName evidence="2">AB hydrolase-1 domain-containing protein</fullName>
    </recommendedName>
</protein>
<proteinExistence type="predicted"/>
<dbReference type="InterPro" id="IPR029058">
    <property type="entry name" value="AB_hydrolase_fold"/>
</dbReference>
<dbReference type="AlphaFoldDB" id="A0A2V1D688"/>
<dbReference type="InterPro" id="IPR000073">
    <property type="entry name" value="AB_hydrolase_1"/>
</dbReference>
<accession>A0A2V1D688</accession>
<dbReference type="SUPFAM" id="SSF53474">
    <property type="entry name" value="alpha/beta-Hydrolases"/>
    <property type="match status" value="1"/>
</dbReference>
<dbReference type="EMBL" id="KZ805578">
    <property type="protein sequence ID" value="PVH93606.1"/>
    <property type="molecule type" value="Genomic_DNA"/>
</dbReference>
<gene>
    <name evidence="3" type="ORF">DM02DRAFT_721660</name>
</gene>
<dbReference type="Pfam" id="PF12697">
    <property type="entry name" value="Abhydrolase_6"/>
    <property type="match status" value="1"/>
</dbReference>
<evidence type="ECO:0000313" key="4">
    <source>
        <dbReference type="Proteomes" id="UP000244855"/>
    </source>
</evidence>
<evidence type="ECO:0000313" key="3">
    <source>
        <dbReference type="EMBL" id="PVH93606.1"/>
    </source>
</evidence>
<dbReference type="OrthoDB" id="190201at2759"/>
<dbReference type="Gene3D" id="3.40.50.1820">
    <property type="entry name" value="alpha/beta hydrolase"/>
    <property type="match status" value="1"/>
</dbReference>
<dbReference type="Proteomes" id="UP000244855">
    <property type="component" value="Unassembled WGS sequence"/>
</dbReference>
<feature type="signal peptide" evidence="1">
    <location>
        <begin position="1"/>
        <end position="17"/>
    </location>
</feature>
<reference evidence="3 4" key="1">
    <citation type="journal article" date="2018" name="Sci. Rep.">
        <title>Comparative genomics provides insights into the lifestyle and reveals functional heterogeneity of dark septate endophytic fungi.</title>
        <authorList>
            <person name="Knapp D.G."/>
            <person name="Nemeth J.B."/>
            <person name="Barry K."/>
            <person name="Hainaut M."/>
            <person name="Henrissat B."/>
            <person name="Johnson J."/>
            <person name="Kuo A."/>
            <person name="Lim J.H.P."/>
            <person name="Lipzen A."/>
            <person name="Nolan M."/>
            <person name="Ohm R.A."/>
            <person name="Tamas L."/>
            <person name="Grigoriev I.V."/>
            <person name="Spatafora J.W."/>
            <person name="Nagy L.G."/>
            <person name="Kovacs G.M."/>
        </authorList>
    </citation>
    <scope>NUCLEOTIDE SEQUENCE [LARGE SCALE GENOMIC DNA]</scope>
    <source>
        <strain evidence="3 4">DSE2036</strain>
    </source>
</reference>
<keyword evidence="4" id="KW-1185">Reference proteome</keyword>
<sequence length="454" mass="49986">MTPLFTISLLLLATTAAATTAASRLCSNITIPVQISSRQGLFKKFPILSNFETQAFSQDFTRRAHNLTQELLEDYRTLEGDFNISARYCRPEVAASSTIQLLTHGIGFDKTYWDLSYNNWNYSYVEVATENGYSTLAIDRLGIGNSSHGDPLNTIQAQAEVEALNEVTTKLRNGQVPGIDRIFNRVIHVGHSFGSIQSYWLSALYPNNTDGLVLTGFSPRGSFLATTVAAWNLHNAFLNQPFRFGFQASLPYRLSLNEENNPLRPPPPSLSYQLGLIEKALKRDGYSFTSEQLWELVASTEIGNIVTGFNDTKAPLKYPPGYLTTSDLTASQYVFLNPGFYDLGLAVLSEQTKQPVTTGELLTLGGFPSFSSFAGPVFVFDGDRDQPFCGGDCYAPTGTSSENIAAESKSLFPAQGVFGAYLQPNTGHGINFHYNATAGYHVIQRWLVEHGLRP</sequence>
<evidence type="ECO:0000259" key="2">
    <source>
        <dbReference type="Pfam" id="PF12697"/>
    </source>
</evidence>